<dbReference type="PRINTS" id="PR00033">
    <property type="entry name" value="HTHASNC"/>
</dbReference>
<evidence type="ECO:0000313" key="6">
    <source>
        <dbReference type="Proteomes" id="UP000306378"/>
    </source>
</evidence>
<evidence type="ECO:0000256" key="3">
    <source>
        <dbReference type="ARBA" id="ARBA00023163"/>
    </source>
</evidence>
<dbReference type="Gene3D" id="1.10.10.10">
    <property type="entry name" value="Winged helix-like DNA-binding domain superfamily/Winged helix DNA-binding domain"/>
    <property type="match status" value="1"/>
</dbReference>
<dbReference type="InterPro" id="IPR000485">
    <property type="entry name" value="AsnC-type_HTH_dom"/>
</dbReference>
<evidence type="ECO:0000259" key="4">
    <source>
        <dbReference type="PROSITE" id="PS50956"/>
    </source>
</evidence>
<dbReference type="GO" id="GO:0043200">
    <property type="term" value="P:response to amino acid"/>
    <property type="evidence" value="ECO:0007669"/>
    <property type="project" value="TreeGrafter"/>
</dbReference>
<reference evidence="5 6" key="1">
    <citation type="submission" date="2019-05" db="EMBL/GenBank/DDBJ databases">
        <title>Genomes sequences of two Nocardia cyriacigeorgica environmental isolates, type strains Nocardia asteroides ATCC 19247 and Nocardia cyriacigeorgica DSM 44484.</title>
        <authorList>
            <person name="Vautrin F."/>
            <person name="Bergeron E."/>
            <person name="Dubost A."/>
            <person name="Abrouk D."/>
            <person name="Rodriguez Nava V."/>
            <person name="Pujic P."/>
        </authorList>
    </citation>
    <scope>NUCLEOTIDE SEQUENCE [LARGE SCALE GENOMIC DNA]</scope>
    <source>
        <strain evidence="5 6">EML 446</strain>
    </source>
</reference>
<dbReference type="RefSeq" id="WP_138449195.1">
    <property type="nucleotide sequence ID" value="NZ_VBUT01000007.1"/>
</dbReference>
<proteinExistence type="predicted"/>
<dbReference type="SUPFAM" id="SSF46785">
    <property type="entry name" value="Winged helix' DNA-binding domain"/>
    <property type="match status" value="1"/>
</dbReference>
<dbReference type="InterPro" id="IPR011008">
    <property type="entry name" value="Dimeric_a/b-barrel"/>
</dbReference>
<dbReference type="EMBL" id="VBUT01000007">
    <property type="protein sequence ID" value="TLF75750.1"/>
    <property type="molecule type" value="Genomic_DNA"/>
</dbReference>
<keyword evidence="1" id="KW-0805">Transcription regulation</keyword>
<dbReference type="SMART" id="SM00344">
    <property type="entry name" value="HTH_ASNC"/>
    <property type="match status" value="1"/>
</dbReference>
<sequence length="146" mass="16283">MDSLDHAIIAELEADGRLTNVELAGRVGLTPGPCLRRVQRLESEGVIRGYRAVIDPGSVGRAFEVLLDLTLEGQDAETVARFEETMTGLDEVRELRRLFGTPDYFARVAVADLDSYEVFLRTKVMTIPKIGRVNSRFTMKNLKQLG</sequence>
<dbReference type="PROSITE" id="PS50956">
    <property type="entry name" value="HTH_ASNC_2"/>
    <property type="match status" value="1"/>
</dbReference>
<dbReference type="InterPro" id="IPR036390">
    <property type="entry name" value="WH_DNA-bd_sf"/>
</dbReference>
<evidence type="ECO:0000313" key="5">
    <source>
        <dbReference type="EMBL" id="TLF75750.1"/>
    </source>
</evidence>
<gene>
    <name evidence="5" type="ORF">FEK34_18375</name>
</gene>
<protein>
    <submittedName>
        <fullName evidence="5">Lrp/AsnC family transcriptional regulator</fullName>
    </submittedName>
</protein>
<dbReference type="GO" id="GO:0005829">
    <property type="term" value="C:cytosol"/>
    <property type="evidence" value="ECO:0007669"/>
    <property type="project" value="TreeGrafter"/>
</dbReference>
<dbReference type="AlphaFoldDB" id="A0A5R8NJ91"/>
<evidence type="ECO:0000256" key="1">
    <source>
        <dbReference type="ARBA" id="ARBA00023015"/>
    </source>
</evidence>
<dbReference type="PANTHER" id="PTHR30154:SF34">
    <property type="entry name" value="TRANSCRIPTIONAL REGULATOR AZLB"/>
    <property type="match status" value="1"/>
</dbReference>
<name>A0A5R8NJ91_9NOCA</name>
<keyword evidence="3" id="KW-0804">Transcription</keyword>
<dbReference type="InterPro" id="IPR011991">
    <property type="entry name" value="ArsR-like_HTH"/>
</dbReference>
<dbReference type="SUPFAM" id="SSF54909">
    <property type="entry name" value="Dimeric alpha+beta barrel"/>
    <property type="match status" value="1"/>
</dbReference>
<feature type="domain" description="HTH asnC-type" evidence="4">
    <location>
        <begin position="1"/>
        <end position="62"/>
    </location>
</feature>
<keyword evidence="2" id="KW-0238">DNA-binding</keyword>
<dbReference type="Pfam" id="PF13412">
    <property type="entry name" value="HTH_24"/>
    <property type="match status" value="1"/>
</dbReference>
<accession>A0A5R8NJ91</accession>
<evidence type="ECO:0000256" key="2">
    <source>
        <dbReference type="ARBA" id="ARBA00023125"/>
    </source>
</evidence>
<dbReference type="PANTHER" id="PTHR30154">
    <property type="entry name" value="LEUCINE-RESPONSIVE REGULATORY PROTEIN"/>
    <property type="match status" value="1"/>
</dbReference>
<organism evidence="5 6">
    <name type="scientific">Nocardia cyriacigeorgica</name>
    <dbReference type="NCBI Taxonomy" id="135487"/>
    <lineage>
        <taxon>Bacteria</taxon>
        <taxon>Bacillati</taxon>
        <taxon>Actinomycetota</taxon>
        <taxon>Actinomycetes</taxon>
        <taxon>Mycobacteriales</taxon>
        <taxon>Nocardiaceae</taxon>
        <taxon>Nocardia</taxon>
    </lineage>
</organism>
<dbReference type="CDD" id="cd00090">
    <property type="entry name" value="HTH_ARSR"/>
    <property type="match status" value="1"/>
</dbReference>
<dbReference type="InterPro" id="IPR019887">
    <property type="entry name" value="Tscrpt_reg_AsnC/Lrp_C"/>
</dbReference>
<dbReference type="Gene3D" id="3.30.70.920">
    <property type="match status" value="1"/>
</dbReference>
<dbReference type="Proteomes" id="UP000306378">
    <property type="component" value="Unassembled WGS sequence"/>
</dbReference>
<dbReference type="InterPro" id="IPR019885">
    <property type="entry name" value="Tscrpt_reg_HTH_AsnC-type_CS"/>
</dbReference>
<comment type="caution">
    <text evidence="5">The sequence shown here is derived from an EMBL/GenBank/DDBJ whole genome shotgun (WGS) entry which is preliminary data.</text>
</comment>
<dbReference type="InterPro" id="IPR036388">
    <property type="entry name" value="WH-like_DNA-bd_sf"/>
</dbReference>
<dbReference type="PROSITE" id="PS00519">
    <property type="entry name" value="HTH_ASNC_1"/>
    <property type="match status" value="1"/>
</dbReference>
<dbReference type="Pfam" id="PF01037">
    <property type="entry name" value="AsnC_trans_reg"/>
    <property type="match status" value="1"/>
</dbReference>
<dbReference type="GO" id="GO:0043565">
    <property type="term" value="F:sequence-specific DNA binding"/>
    <property type="evidence" value="ECO:0007669"/>
    <property type="project" value="InterPro"/>
</dbReference>
<dbReference type="InterPro" id="IPR019888">
    <property type="entry name" value="Tscrpt_reg_AsnC-like"/>
</dbReference>